<evidence type="ECO:0000256" key="1">
    <source>
        <dbReference type="ARBA" id="ARBA00004141"/>
    </source>
</evidence>
<evidence type="ECO:0000313" key="11">
    <source>
        <dbReference type="Proteomes" id="UP000243515"/>
    </source>
</evidence>
<dbReference type="EMBL" id="NPHW01004382">
    <property type="protein sequence ID" value="OXV08000.1"/>
    <property type="molecule type" value="Genomic_DNA"/>
</dbReference>
<dbReference type="FunFam" id="1.20.1250.20:FF:000134">
    <property type="entry name" value="MFS sugar transporter protein"/>
    <property type="match status" value="1"/>
</dbReference>
<feature type="transmembrane region" description="Helical" evidence="8">
    <location>
        <begin position="435"/>
        <end position="454"/>
    </location>
</feature>
<dbReference type="PROSITE" id="PS50850">
    <property type="entry name" value="MFS"/>
    <property type="match status" value="1"/>
</dbReference>
<dbReference type="InterPro" id="IPR005829">
    <property type="entry name" value="Sugar_transporter_CS"/>
</dbReference>
<keyword evidence="11" id="KW-1185">Reference proteome</keyword>
<evidence type="ECO:0000256" key="2">
    <source>
        <dbReference type="ARBA" id="ARBA00010992"/>
    </source>
</evidence>
<dbReference type="GO" id="GO:0016020">
    <property type="term" value="C:membrane"/>
    <property type="evidence" value="ECO:0007669"/>
    <property type="project" value="UniProtKB-SubCell"/>
</dbReference>
<evidence type="ECO:0000313" key="10">
    <source>
        <dbReference type="EMBL" id="OXV08000.1"/>
    </source>
</evidence>
<feature type="transmembrane region" description="Helical" evidence="8">
    <location>
        <begin position="304"/>
        <end position="325"/>
    </location>
</feature>
<dbReference type="AlphaFoldDB" id="A0A232LUZ9"/>
<dbReference type="Gene3D" id="1.20.1250.20">
    <property type="entry name" value="MFS general substrate transporter like domains"/>
    <property type="match status" value="1"/>
</dbReference>
<name>A0A232LUZ9_9EURO</name>
<evidence type="ECO:0000256" key="5">
    <source>
        <dbReference type="ARBA" id="ARBA00022989"/>
    </source>
</evidence>
<keyword evidence="4 8" id="KW-0812">Transmembrane</keyword>
<dbReference type="InterPro" id="IPR050360">
    <property type="entry name" value="MFS_Sugar_Transporters"/>
</dbReference>
<reference evidence="10 11" key="1">
    <citation type="journal article" date="2015" name="Environ. Microbiol.">
        <title>Metagenome sequence of Elaphomyces granulatus from sporocarp tissue reveals Ascomycota ectomycorrhizal fingerprints of genome expansion and a Proteobacteria-rich microbiome.</title>
        <authorList>
            <person name="Quandt C.A."/>
            <person name="Kohler A."/>
            <person name="Hesse C.N."/>
            <person name="Sharpton T.J."/>
            <person name="Martin F."/>
            <person name="Spatafora J.W."/>
        </authorList>
    </citation>
    <scope>NUCLEOTIDE SEQUENCE [LARGE SCALE GENOMIC DNA]</scope>
    <source>
        <strain evidence="10 11">OSC145934</strain>
    </source>
</reference>
<comment type="subcellular location">
    <subcellularLocation>
        <location evidence="1">Membrane</location>
        <topology evidence="1">Multi-pass membrane protein</topology>
    </subcellularLocation>
</comment>
<feature type="transmembrane region" description="Helical" evidence="8">
    <location>
        <begin position="337"/>
        <end position="356"/>
    </location>
</feature>
<dbReference type="InterPro" id="IPR020846">
    <property type="entry name" value="MFS_dom"/>
</dbReference>
<keyword evidence="3 7" id="KW-0813">Transport</keyword>
<dbReference type="Pfam" id="PF00083">
    <property type="entry name" value="Sugar_tr"/>
    <property type="match status" value="1"/>
</dbReference>
<sequence length="492" mass="52784">MKFLVRKLRVPLYYRASMVVAIGGFIFGSDTGTIGPVTTMSSFQISFGHLSALKHGAVVSAILLPAAFSGLFAGNVADVYGRTTTIIIGATIYSIGATLETTASKLAQFIFGRVTKGIGEGLFLAILVVYICEITPAKRRGQLASLVQFLIIVGIATGYFISYGTTRMAPSSASWRIPLACQAVVAFSFAVACITIPPSPRWLLTKGRATEAQAVLEQLGIASSELEEMIQQPVEDAGGITQSRLVSSIKAKFKDFTKVLSKKARKQTALACFMMMMQQLSGIDGVLYYAPLLFQQAGLASEEASFLASGVSALVMLAVTIPASIYSDHWGRRASTITGGVLLTVCMFLIGSLYAANSVQGGYGTARWVVIVTIYFYAAIYCGTWAIGFRIYASEIQPRATRASASCLAQSANWLSNWVVAFTTPILLANSSFGAYFFFGFAALLTVVVCAMAMPETKGVTLETIESTFKEHSSTRLLGRLRMRETAKESGL</sequence>
<feature type="transmembrane region" description="Helical" evidence="8">
    <location>
        <begin position="79"/>
        <end position="98"/>
    </location>
</feature>
<comment type="similarity">
    <text evidence="2 7">Belongs to the major facilitator superfamily. Sugar transporter (TC 2.A.1.1) family.</text>
</comment>
<dbReference type="PROSITE" id="PS00216">
    <property type="entry name" value="SUGAR_TRANSPORT_1"/>
    <property type="match status" value="1"/>
</dbReference>
<evidence type="ECO:0000256" key="3">
    <source>
        <dbReference type="ARBA" id="ARBA00022448"/>
    </source>
</evidence>
<evidence type="ECO:0000256" key="6">
    <source>
        <dbReference type="ARBA" id="ARBA00023136"/>
    </source>
</evidence>
<keyword evidence="6 8" id="KW-0472">Membrane</keyword>
<dbReference type="NCBIfam" id="TIGR00879">
    <property type="entry name" value="SP"/>
    <property type="match status" value="1"/>
</dbReference>
<accession>A0A232LUZ9</accession>
<protein>
    <recommendedName>
        <fullName evidence="9">Major facilitator superfamily (MFS) profile domain-containing protein</fullName>
    </recommendedName>
</protein>
<feature type="transmembrane region" description="Helical" evidence="8">
    <location>
        <begin position="143"/>
        <end position="163"/>
    </location>
</feature>
<proteinExistence type="inferred from homology"/>
<feature type="transmembrane region" description="Helical" evidence="8">
    <location>
        <begin position="268"/>
        <end position="292"/>
    </location>
</feature>
<organism evidence="10 11">
    <name type="scientific">Elaphomyces granulatus</name>
    <dbReference type="NCBI Taxonomy" id="519963"/>
    <lineage>
        <taxon>Eukaryota</taxon>
        <taxon>Fungi</taxon>
        <taxon>Dikarya</taxon>
        <taxon>Ascomycota</taxon>
        <taxon>Pezizomycotina</taxon>
        <taxon>Eurotiomycetes</taxon>
        <taxon>Eurotiomycetidae</taxon>
        <taxon>Eurotiales</taxon>
        <taxon>Elaphomycetaceae</taxon>
        <taxon>Elaphomyces</taxon>
    </lineage>
</organism>
<evidence type="ECO:0000256" key="4">
    <source>
        <dbReference type="ARBA" id="ARBA00022692"/>
    </source>
</evidence>
<dbReference type="InterPro" id="IPR003663">
    <property type="entry name" value="Sugar/inositol_transpt"/>
</dbReference>
<evidence type="ECO:0000259" key="9">
    <source>
        <dbReference type="PROSITE" id="PS50850"/>
    </source>
</evidence>
<dbReference type="PRINTS" id="PR00171">
    <property type="entry name" value="SUGRTRNSPORT"/>
</dbReference>
<gene>
    <name evidence="10" type="ORF">Egran_04236</name>
</gene>
<feature type="domain" description="Major facilitator superfamily (MFS) profile" evidence="9">
    <location>
        <begin position="16"/>
        <end position="458"/>
    </location>
</feature>
<feature type="transmembrane region" description="Helical" evidence="8">
    <location>
        <begin position="12"/>
        <end position="32"/>
    </location>
</feature>
<dbReference type="GO" id="GO:0005351">
    <property type="term" value="F:carbohydrate:proton symporter activity"/>
    <property type="evidence" value="ECO:0007669"/>
    <property type="project" value="TreeGrafter"/>
</dbReference>
<dbReference type="OrthoDB" id="5399138at2759"/>
<dbReference type="InterPro" id="IPR036259">
    <property type="entry name" value="MFS_trans_sf"/>
</dbReference>
<keyword evidence="5 8" id="KW-1133">Transmembrane helix</keyword>
<dbReference type="SUPFAM" id="SSF103473">
    <property type="entry name" value="MFS general substrate transporter"/>
    <property type="match status" value="1"/>
</dbReference>
<dbReference type="PANTHER" id="PTHR48022">
    <property type="entry name" value="PLASTIDIC GLUCOSE TRANSPORTER 4"/>
    <property type="match status" value="1"/>
</dbReference>
<dbReference type="Proteomes" id="UP000243515">
    <property type="component" value="Unassembled WGS sequence"/>
</dbReference>
<feature type="transmembrane region" description="Helical" evidence="8">
    <location>
        <begin position="175"/>
        <end position="196"/>
    </location>
</feature>
<feature type="transmembrane region" description="Helical" evidence="8">
    <location>
        <begin position="368"/>
        <end position="392"/>
    </location>
</feature>
<dbReference type="InterPro" id="IPR005828">
    <property type="entry name" value="MFS_sugar_transport-like"/>
</dbReference>
<feature type="transmembrane region" description="Helical" evidence="8">
    <location>
        <begin position="110"/>
        <end position="131"/>
    </location>
</feature>
<evidence type="ECO:0000256" key="7">
    <source>
        <dbReference type="RuleBase" id="RU003346"/>
    </source>
</evidence>
<dbReference type="PANTHER" id="PTHR48022:SF2">
    <property type="entry name" value="PLASTIDIC GLUCOSE TRANSPORTER 4"/>
    <property type="match status" value="1"/>
</dbReference>
<feature type="transmembrane region" description="Helical" evidence="8">
    <location>
        <begin position="52"/>
        <end position="72"/>
    </location>
</feature>
<evidence type="ECO:0000256" key="8">
    <source>
        <dbReference type="SAM" id="Phobius"/>
    </source>
</evidence>
<comment type="caution">
    <text evidence="10">The sequence shown here is derived from an EMBL/GenBank/DDBJ whole genome shotgun (WGS) entry which is preliminary data.</text>
</comment>